<evidence type="ECO:0000313" key="2">
    <source>
        <dbReference type="Proteomes" id="UP001211005"/>
    </source>
</evidence>
<gene>
    <name evidence="1" type="ORF">O3303_20065</name>
</gene>
<accession>A0ABY7LY38</accession>
<proteinExistence type="predicted"/>
<protein>
    <submittedName>
        <fullName evidence="1">Uncharacterized protein</fullName>
    </submittedName>
</protein>
<keyword evidence="1" id="KW-0614">Plasmid</keyword>
<geneLocation type="plasmid" evidence="1 2">
    <name>unnamed1</name>
</geneLocation>
<organism evidence="1 2">
    <name type="scientific">Hymenobacter canadensis</name>
    <dbReference type="NCBI Taxonomy" id="2999067"/>
    <lineage>
        <taxon>Bacteria</taxon>
        <taxon>Pseudomonadati</taxon>
        <taxon>Bacteroidota</taxon>
        <taxon>Cytophagia</taxon>
        <taxon>Cytophagales</taxon>
        <taxon>Hymenobacteraceae</taxon>
        <taxon>Hymenobacter</taxon>
    </lineage>
</organism>
<dbReference type="RefSeq" id="WP_269562215.1">
    <property type="nucleotide sequence ID" value="NZ_CP114768.1"/>
</dbReference>
<reference evidence="1 2" key="1">
    <citation type="submission" date="2022-12" db="EMBL/GenBank/DDBJ databases">
        <title>Hymenobacter canadensis sp. nov. isolated from lake water of the Cambridge Bay, Canada.</title>
        <authorList>
            <person name="Kim W.H."/>
            <person name="Lee Y.M."/>
        </authorList>
    </citation>
    <scope>NUCLEOTIDE SEQUENCE [LARGE SCALE GENOMIC DNA]</scope>
    <source>
        <strain evidence="1 2">PAMC 29467</strain>
        <plasmid evidence="1 2">unnamed1</plasmid>
    </source>
</reference>
<name>A0ABY7LY38_9BACT</name>
<sequence length="209" mass="23946">MNKLVEIKYTARLFQSLRAFYSLLSPNEAGLSCHRFAKRKEAIPFDQELPVVEGLPLPMSHKEAYFQDLESIVTEPVYLTASRQELEKETAENMWSLGVSEELAGAIAPEEVQAFLQRVKRNRREQLAQCGWHGGLRYYLWHDPQAGQLRFNFISALHNALPFAAPVDECADEASIIRAWLQKSGSMTSQLLDSAEYRVRVYEEVLLRQ</sequence>
<keyword evidence="2" id="KW-1185">Reference proteome</keyword>
<dbReference type="Proteomes" id="UP001211005">
    <property type="component" value="Plasmid unnamed1"/>
</dbReference>
<dbReference type="EMBL" id="CP114768">
    <property type="protein sequence ID" value="WBA44185.1"/>
    <property type="molecule type" value="Genomic_DNA"/>
</dbReference>
<evidence type="ECO:0000313" key="1">
    <source>
        <dbReference type="EMBL" id="WBA44185.1"/>
    </source>
</evidence>